<dbReference type="PANTHER" id="PTHR43092">
    <property type="entry name" value="L-CYSTEINE DESULFHYDRASE"/>
    <property type="match status" value="1"/>
</dbReference>
<keyword evidence="4" id="KW-1185">Reference proteome</keyword>
<organism evidence="3 4">
    <name type="scientific">Sphingomonas colocasiae</name>
    <dbReference type="NCBI Taxonomy" id="1848973"/>
    <lineage>
        <taxon>Bacteria</taxon>
        <taxon>Pseudomonadati</taxon>
        <taxon>Pseudomonadota</taxon>
        <taxon>Alphaproteobacteria</taxon>
        <taxon>Sphingomonadales</taxon>
        <taxon>Sphingomonadaceae</taxon>
        <taxon>Sphingomonas</taxon>
    </lineage>
</organism>
<gene>
    <name evidence="3" type="ORF">K7G82_04895</name>
</gene>
<dbReference type="EMBL" id="JAINVV010000003">
    <property type="protein sequence ID" value="MBY8821618.1"/>
    <property type="molecule type" value="Genomic_DNA"/>
</dbReference>
<dbReference type="Proteomes" id="UP000706039">
    <property type="component" value="Unassembled WGS sequence"/>
</dbReference>
<keyword evidence="3" id="KW-0808">Transferase</keyword>
<dbReference type="InterPro" id="IPR015421">
    <property type="entry name" value="PyrdxlP-dep_Trfase_major"/>
</dbReference>
<dbReference type="InterPro" id="IPR015422">
    <property type="entry name" value="PyrdxlP-dep_Trfase_small"/>
</dbReference>
<evidence type="ECO:0000313" key="4">
    <source>
        <dbReference type="Proteomes" id="UP000706039"/>
    </source>
</evidence>
<reference evidence="3 4" key="1">
    <citation type="submission" date="2021-08" db="EMBL/GenBank/DDBJ databases">
        <authorList>
            <person name="Tuo L."/>
        </authorList>
    </citation>
    <scope>NUCLEOTIDE SEQUENCE [LARGE SCALE GENOMIC DNA]</scope>
    <source>
        <strain evidence="3 4">JCM 31229</strain>
    </source>
</reference>
<dbReference type="InterPro" id="IPR015424">
    <property type="entry name" value="PyrdxlP-dep_Trfase"/>
</dbReference>
<keyword evidence="3" id="KW-0032">Aminotransferase</keyword>
<proteinExistence type="predicted"/>
<dbReference type="PANTHER" id="PTHR43092:SF2">
    <property type="entry name" value="HERCYNYLCYSTEINE SULFOXIDE LYASE"/>
    <property type="match status" value="1"/>
</dbReference>
<evidence type="ECO:0000259" key="2">
    <source>
        <dbReference type="Pfam" id="PF00266"/>
    </source>
</evidence>
<dbReference type="Gene3D" id="3.40.640.10">
    <property type="entry name" value="Type I PLP-dependent aspartate aminotransferase-like (Major domain)"/>
    <property type="match status" value="1"/>
</dbReference>
<dbReference type="Pfam" id="PF00266">
    <property type="entry name" value="Aminotran_5"/>
    <property type="match status" value="1"/>
</dbReference>
<comment type="caution">
    <text evidence="3">The sequence shown here is derived from an EMBL/GenBank/DDBJ whole genome shotgun (WGS) entry which is preliminary data.</text>
</comment>
<name>A0ABS7PJZ3_9SPHN</name>
<dbReference type="SUPFAM" id="SSF53383">
    <property type="entry name" value="PLP-dependent transferases"/>
    <property type="match status" value="1"/>
</dbReference>
<evidence type="ECO:0000313" key="3">
    <source>
        <dbReference type="EMBL" id="MBY8821618.1"/>
    </source>
</evidence>
<feature type="domain" description="Aminotransferase class V" evidence="2">
    <location>
        <begin position="90"/>
        <end position="406"/>
    </location>
</feature>
<dbReference type="GO" id="GO:0008483">
    <property type="term" value="F:transaminase activity"/>
    <property type="evidence" value="ECO:0007669"/>
    <property type="project" value="UniProtKB-KW"/>
</dbReference>
<sequence length="416" mass="44883">MLHGATLAPFALSAAPALSTAPSLSSPMVQAAKPGFTPAALRAQLLLAPDIRYFNAANIGPSFRKVADVQARGNAAFQDNPSREFRERYPLIADRLRARLAARIGARAEEIALVRNASEANSVAVLGLDLKRGDRVVLTAHNHQSTLDTWRLRARREGLELVVLPVPVEATSPQQIVDAFAAAITPGTRAVFLSHITNVTGLAYPIADIAALARKAGAWLHVDGAQTFGWLRLDMTALGVDSYSASTHKWLLGPLEGGVLYVKRDRQAELNPLMLSHGYWLTDPKNLETAQKYEILGQRDDPKLEAIETALDMMDGIGETMIEGGVRHVARTMRTALSRVPGARIVGAAHPDLSGPVITVAFPGKDVTAMRARLWSSAKIATAQNEADGQPLIRFSPHLYNSEDEIALVADLLTRG</sequence>
<dbReference type="InterPro" id="IPR000192">
    <property type="entry name" value="Aminotrans_V_dom"/>
</dbReference>
<dbReference type="Gene3D" id="3.90.1150.10">
    <property type="entry name" value="Aspartate Aminotransferase, domain 1"/>
    <property type="match status" value="1"/>
</dbReference>
<evidence type="ECO:0000256" key="1">
    <source>
        <dbReference type="ARBA" id="ARBA00022898"/>
    </source>
</evidence>
<protein>
    <submittedName>
        <fullName evidence="3">Aminotransferase class V-fold PLP-dependent enzyme</fullName>
    </submittedName>
</protein>
<accession>A0ABS7PJZ3</accession>
<keyword evidence="1" id="KW-0663">Pyridoxal phosphate</keyword>